<proteinExistence type="predicted"/>
<evidence type="ECO:0000313" key="3">
    <source>
        <dbReference type="Proteomes" id="UP001310387"/>
    </source>
</evidence>
<reference evidence="2" key="2">
    <citation type="submission" date="2024-02" db="EMBL/GenBank/DDBJ databases">
        <authorList>
            <person name="Prathaban M."/>
            <person name="Mythili R."/>
            <person name="Sharmila Devi N."/>
            <person name="Sobanaa M."/>
            <person name="Prathiviraj R."/>
            <person name="Selvin J."/>
        </authorList>
    </citation>
    <scope>NUCLEOTIDE SEQUENCE</scope>
    <source>
        <strain evidence="2">MP1014</strain>
    </source>
</reference>
<dbReference type="InterPro" id="IPR036390">
    <property type="entry name" value="WH_DNA-bd_sf"/>
</dbReference>
<dbReference type="InterPro" id="IPR051797">
    <property type="entry name" value="TrmB-like"/>
</dbReference>
<dbReference type="Proteomes" id="UP001310387">
    <property type="component" value="Unassembled WGS sequence"/>
</dbReference>
<sequence length="339" mass="37332">MTWQVLDTTGEGMTLDVLGITDAQLRVYQELLGRSSADAAELAARTGVARHAIQEQLDRLEALGLVARSGARYDRYVAAPPDVALASLLLDHEERTRRARTELSRLEAVYREAAPRQTEDAVDVVRGSEAVRQRFNQLQRSARAEVLEFVRGDVAVVEPSQNVEEEAALARGVAYRFVIERPAVEREGVIEAVRSTVERGAQVRLVRSLPTRLLVVDRRIAMVPFSASSRDQSGGALLLQAGGLLDMATALFEQTWRSASPLGEDDDEPSPAVARDTDLDPADRYLLQLLNAGLTDRTVAARLGVSMRTVQRQVRTLMERADVDTRLQLGVVAARQGWL</sequence>
<accession>A0ABU7Z718</accession>
<dbReference type="InterPro" id="IPR036388">
    <property type="entry name" value="WH-like_DNA-bd_sf"/>
</dbReference>
<comment type="caution">
    <text evidence="2">The sequence shown here is derived from an EMBL/GenBank/DDBJ whole genome shotgun (WGS) entry which is preliminary data.</text>
</comment>
<evidence type="ECO:0000259" key="1">
    <source>
        <dbReference type="SMART" id="SM00421"/>
    </source>
</evidence>
<dbReference type="SMART" id="SM00421">
    <property type="entry name" value="HTH_LUXR"/>
    <property type="match status" value="1"/>
</dbReference>
<organism evidence="2 3">
    <name type="scientific">Isoptericola haloaureus</name>
    <dbReference type="NCBI Taxonomy" id="1542902"/>
    <lineage>
        <taxon>Bacteria</taxon>
        <taxon>Bacillati</taxon>
        <taxon>Actinomycetota</taxon>
        <taxon>Actinomycetes</taxon>
        <taxon>Micrococcales</taxon>
        <taxon>Promicromonosporaceae</taxon>
        <taxon>Isoptericola</taxon>
    </lineage>
</organism>
<dbReference type="InterPro" id="IPR002831">
    <property type="entry name" value="Tscrpt_reg_TrmB_N"/>
</dbReference>
<dbReference type="Pfam" id="PF01978">
    <property type="entry name" value="TrmB"/>
    <property type="match status" value="1"/>
</dbReference>
<reference evidence="2" key="1">
    <citation type="journal article" date="2024" name="Antonie Van Leeuwenhoek">
        <title>Isoptericola haloaureus sp. nov., a dimorphic actinobacterium isolated from mangrove sediments of southeast India, implicating biosaline agricultural significance through nitrogen fixation and salt tolerance genes.</title>
        <authorList>
            <person name="Prathaban M."/>
            <person name="Prathiviraj R."/>
            <person name="Ravichandran M."/>
            <person name="Natarajan S.D."/>
            <person name="Sobanaa M."/>
            <person name="Hari Krishna Kumar S."/>
            <person name="Chandrasekar V."/>
            <person name="Selvin J."/>
        </authorList>
    </citation>
    <scope>NUCLEOTIDE SEQUENCE</scope>
    <source>
        <strain evidence="2">MP1014</strain>
    </source>
</reference>
<keyword evidence="3" id="KW-1185">Reference proteome</keyword>
<dbReference type="SUPFAM" id="SSF46785">
    <property type="entry name" value="Winged helix' DNA-binding domain"/>
    <property type="match status" value="1"/>
</dbReference>
<dbReference type="PANTHER" id="PTHR34293">
    <property type="entry name" value="HTH-TYPE TRANSCRIPTIONAL REGULATOR TRMBL2"/>
    <property type="match status" value="1"/>
</dbReference>
<dbReference type="InterPro" id="IPR016032">
    <property type="entry name" value="Sig_transdc_resp-reg_C-effctor"/>
</dbReference>
<dbReference type="PANTHER" id="PTHR34293:SF1">
    <property type="entry name" value="HTH-TYPE TRANSCRIPTIONAL REGULATOR TRMBL2"/>
    <property type="match status" value="1"/>
</dbReference>
<dbReference type="Gene3D" id="1.10.10.10">
    <property type="entry name" value="Winged helix-like DNA-binding domain superfamily/Winged helix DNA-binding domain"/>
    <property type="match status" value="2"/>
</dbReference>
<dbReference type="EMBL" id="JBAGLP010000117">
    <property type="protein sequence ID" value="MEG3615312.1"/>
    <property type="molecule type" value="Genomic_DNA"/>
</dbReference>
<protein>
    <submittedName>
        <fullName evidence="2">Helix-turn-helix domain-containing protein</fullName>
    </submittedName>
</protein>
<name>A0ABU7Z718_9MICO</name>
<dbReference type="InterPro" id="IPR000792">
    <property type="entry name" value="Tscrpt_reg_LuxR_C"/>
</dbReference>
<dbReference type="RefSeq" id="WP_332901977.1">
    <property type="nucleotide sequence ID" value="NZ_JBAGLP010000117.1"/>
</dbReference>
<evidence type="ECO:0000313" key="2">
    <source>
        <dbReference type="EMBL" id="MEG3615312.1"/>
    </source>
</evidence>
<dbReference type="SUPFAM" id="SSF46894">
    <property type="entry name" value="C-terminal effector domain of the bipartite response regulators"/>
    <property type="match status" value="1"/>
</dbReference>
<gene>
    <name evidence="2" type="ORF">V5O49_09290</name>
</gene>
<feature type="domain" description="HTH luxR-type" evidence="1">
    <location>
        <begin position="276"/>
        <end position="333"/>
    </location>
</feature>